<proteinExistence type="predicted"/>
<feature type="modified residue" description="4-aspartylphosphate" evidence="3">
    <location>
        <position position="177"/>
    </location>
</feature>
<dbReference type="SMART" id="SM00448">
    <property type="entry name" value="REC"/>
    <property type="match status" value="2"/>
</dbReference>
<dbReference type="Gene3D" id="3.40.50.2300">
    <property type="match status" value="2"/>
</dbReference>
<sequence length="416" mass="46273">MQKILLVEDAAFFEKAALKKLAEIGERRVTVARTLSQAAALLGNGGGESFDLALVDLTLPDAPDGQIVDLCIAHKVPTVVFTSRFEPGLRKAMRDKGVLDYIIKDSPSSLDYLGDLVQRLGRNSSIGVLVIDDAVVERTYMSETIARHRYKMFMAKSAKEGMQHLQDYPEIRLVIVDYFMPEEDGFSFLKAIRRKRSRESLAVIGISGSEDMENRIRFLKYGASDFLHKSCPPEELLLRVSQNLDVIDRFADLSDRSFRDALTGLYNRRFLFSEGIRLASEAQDRGEVRWLALVDVDKFKHVNDTYGHEAGDRALIALSDELLRLAGEEGLAVRLGGDEFCAVLCGANEAEVTTRLEAFRCRLQNLDITSGEQTFRIAASIGLSVIPGHDLSEAIRTSDSRLYCAKDAGRNQLVAS</sequence>
<dbReference type="PROSITE" id="PS50887">
    <property type="entry name" value="GGDEF"/>
    <property type="match status" value="1"/>
</dbReference>
<feature type="domain" description="Response regulatory" evidence="4">
    <location>
        <begin position="127"/>
        <end position="244"/>
    </location>
</feature>
<dbReference type="InterPro" id="IPR000160">
    <property type="entry name" value="GGDEF_dom"/>
</dbReference>
<feature type="domain" description="Response regulatory" evidence="4">
    <location>
        <begin position="3"/>
        <end position="119"/>
    </location>
</feature>
<evidence type="ECO:0000313" key="6">
    <source>
        <dbReference type="EMBL" id="SUB00406.1"/>
    </source>
</evidence>
<gene>
    <name evidence="6" type="primary">pleD_1</name>
    <name evidence="6" type="ORF">NCTC13350_01319</name>
</gene>
<protein>
    <recommendedName>
        <fullName evidence="1">diguanylate cyclase</fullName>
        <ecNumber evidence="1">2.7.7.65</ecNumber>
    </recommendedName>
</protein>
<dbReference type="PANTHER" id="PTHR45138:SF9">
    <property type="entry name" value="DIGUANYLATE CYCLASE DGCM-RELATED"/>
    <property type="match status" value="1"/>
</dbReference>
<dbReference type="NCBIfam" id="TIGR00254">
    <property type="entry name" value="GGDEF"/>
    <property type="match status" value="1"/>
</dbReference>
<dbReference type="GO" id="GO:0000160">
    <property type="term" value="P:phosphorelay signal transduction system"/>
    <property type="evidence" value="ECO:0007669"/>
    <property type="project" value="InterPro"/>
</dbReference>
<dbReference type="InterPro" id="IPR043128">
    <property type="entry name" value="Rev_trsase/Diguanyl_cyclase"/>
</dbReference>
<feature type="modified residue" description="4-aspartylphosphate" evidence="3">
    <location>
        <position position="56"/>
    </location>
</feature>
<dbReference type="InterPro" id="IPR001789">
    <property type="entry name" value="Sig_transdc_resp-reg_receiver"/>
</dbReference>
<comment type="catalytic activity">
    <reaction evidence="2">
        <text>2 GTP = 3',3'-c-di-GMP + 2 diphosphate</text>
        <dbReference type="Rhea" id="RHEA:24898"/>
        <dbReference type="ChEBI" id="CHEBI:33019"/>
        <dbReference type="ChEBI" id="CHEBI:37565"/>
        <dbReference type="ChEBI" id="CHEBI:58805"/>
        <dbReference type="EC" id="2.7.7.65"/>
    </reaction>
</comment>
<dbReference type="EC" id="2.7.7.65" evidence="1"/>
<dbReference type="GO" id="GO:0052621">
    <property type="term" value="F:diguanylate cyclase activity"/>
    <property type="evidence" value="ECO:0007669"/>
    <property type="project" value="UniProtKB-EC"/>
</dbReference>
<dbReference type="Pfam" id="PF00990">
    <property type="entry name" value="GGDEF"/>
    <property type="match status" value="1"/>
</dbReference>
<dbReference type="SUPFAM" id="SSF52172">
    <property type="entry name" value="CheY-like"/>
    <property type="match status" value="2"/>
</dbReference>
<dbReference type="GO" id="GO:1902201">
    <property type="term" value="P:negative regulation of bacterial-type flagellum-dependent cell motility"/>
    <property type="evidence" value="ECO:0007669"/>
    <property type="project" value="TreeGrafter"/>
</dbReference>
<dbReference type="InterPro" id="IPR011006">
    <property type="entry name" value="CheY-like_superfamily"/>
</dbReference>
<evidence type="ECO:0000259" key="5">
    <source>
        <dbReference type="PROSITE" id="PS50887"/>
    </source>
</evidence>
<keyword evidence="3" id="KW-0597">Phosphoprotein</keyword>
<organism evidence="6 7">
    <name type="scientific">Pannonibacter phragmitetus</name>
    <dbReference type="NCBI Taxonomy" id="121719"/>
    <lineage>
        <taxon>Bacteria</taxon>
        <taxon>Pseudomonadati</taxon>
        <taxon>Pseudomonadota</taxon>
        <taxon>Alphaproteobacteria</taxon>
        <taxon>Hyphomicrobiales</taxon>
        <taxon>Stappiaceae</taxon>
        <taxon>Pannonibacter</taxon>
    </lineage>
</organism>
<dbReference type="OrthoDB" id="9812260at2"/>
<dbReference type="Pfam" id="PF00072">
    <property type="entry name" value="Response_reg"/>
    <property type="match status" value="1"/>
</dbReference>
<dbReference type="SUPFAM" id="SSF55073">
    <property type="entry name" value="Nucleotide cyclase"/>
    <property type="match status" value="1"/>
</dbReference>
<reference evidence="6 7" key="1">
    <citation type="submission" date="2018-06" db="EMBL/GenBank/DDBJ databases">
        <authorList>
            <consortium name="Pathogen Informatics"/>
            <person name="Doyle S."/>
        </authorList>
    </citation>
    <scope>NUCLEOTIDE SEQUENCE [LARGE SCALE GENOMIC DNA]</scope>
    <source>
        <strain evidence="6 7">NCTC13350</strain>
    </source>
</reference>
<dbReference type="CDD" id="cd01949">
    <property type="entry name" value="GGDEF"/>
    <property type="match status" value="1"/>
</dbReference>
<dbReference type="InterPro" id="IPR050469">
    <property type="entry name" value="Diguanylate_Cyclase"/>
</dbReference>
<dbReference type="Proteomes" id="UP000255000">
    <property type="component" value="Unassembled WGS sequence"/>
</dbReference>
<dbReference type="EMBL" id="UGSK01000001">
    <property type="protein sequence ID" value="SUB00406.1"/>
    <property type="molecule type" value="Genomic_DNA"/>
</dbReference>
<dbReference type="PROSITE" id="PS50110">
    <property type="entry name" value="RESPONSE_REGULATORY"/>
    <property type="match status" value="2"/>
</dbReference>
<accession>A0A378ZT34</accession>
<name>A0A378ZT34_9HYPH</name>
<dbReference type="Gene3D" id="3.30.70.270">
    <property type="match status" value="1"/>
</dbReference>
<evidence type="ECO:0000256" key="1">
    <source>
        <dbReference type="ARBA" id="ARBA00012528"/>
    </source>
</evidence>
<dbReference type="GO" id="GO:0005886">
    <property type="term" value="C:plasma membrane"/>
    <property type="evidence" value="ECO:0007669"/>
    <property type="project" value="TreeGrafter"/>
</dbReference>
<evidence type="ECO:0000259" key="4">
    <source>
        <dbReference type="PROSITE" id="PS50110"/>
    </source>
</evidence>
<dbReference type="GO" id="GO:0043709">
    <property type="term" value="P:cell adhesion involved in single-species biofilm formation"/>
    <property type="evidence" value="ECO:0007669"/>
    <property type="project" value="TreeGrafter"/>
</dbReference>
<dbReference type="InterPro" id="IPR029787">
    <property type="entry name" value="Nucleotide_cyclase"/>
</dbReference>
<evidence type="ECO:0000256" key="3">
    <source>
        <dbReference type="PROSITE-ProRule" id="PRU00169"/>
    </source>
</evidence>
<evidence type="ECO:0000313" key="7">
    <source>
        <dbReference type="Proteomes" id="UP000255000"/>
    </source>
</evidence>
<evidence type="ECO:0000256" key="2">
    <source>
        <dbReference type="ARBA" id="ARBA00034247"/>
    </source>
</evidence>
<dbReference type="AlphaFoldDB" id="A0A378ZT34"/>
<feature type="domain" description="GGDEF" evidence="5">
    <location>
        <begin position="287"/>
        <end position="416"/>
    </location>
</feature>
<dbReference type="PANTHER" id="PTHR45138">
    <property type="entry name" value="REGULATORY COMPONENTS OF SENSORY TRANSDUCTION SYSTEM"/>
    <property type="match status" value="1"/>
</dbReference>
<dbReference type="RefSeq" id="WP_019962634.1">
    <property type="nucleotide sequence ID" value="NZ_UGSK01000001.1"/>
</dbReference>
<dbReference type="SMART" id="SM00267">
    <property type="entry name" value="GGDEF"/>
    <property type="match status" value="1"/>
</dbReference>